<dbReference type="PANTHER" id="PTHR24028:SF118">
    <property type="entry name" value="PROTOCADHERIN BETA-1"/>
    <property type="match status" value="1"/>
</dbReference>
<protein>
    <submittedName>
        <fullName evidence="11">Protocadherin beta-7-like</fullName>
    </submittedName>
</protein>
<proteinExistence type="predicted"/>
<evidence type="ECO:0000256" key="8">
    <source>
        <dbReference type="PROSITE-ProRule" id="PRU00043"/>
    </source>
</evidence>
<keyword evidence="3" id="KW-0677">Repeat</keyword>
<accession>A0ABM3ZFI3</accession>
<dbReference type="InterPro" id="IPR020894">
    <property type="entry name" value="Cadherin_CS"/>
</dbReference>
<name>A0ABM3ZFI3_PANGU</name>
<evidence type="ECO:0000256" key="1">
    <source>
        <dbReference type="ARBA" id="ARBA00004167"/>
    </source>
</evidence>
<dbReference type="Proteomes" id="UP001652622">
    <property type="component" value="Unplaced"/>
</dbReference>
<dbReference type="InterPro" id="IPR002126">
    <property type="entry name" value="Cadherin-like_dom"/>
</dbReference>
<dbReference type="PROSITE" id="PS00232">
    <property type="entry name" value="CADHERIN_1"/>
    <property type="match status" value="2"/>
</dbReference>
<keyword evidence="5" id="KW-1133">Transmembrane helix</keyword>
<dbReference type="RefSeq" id="XP_060547134.1">
    <property type="nucleotide sequence ID" value="XM_060691151.1"/>
</dbReference>
<dbReference type="InterPro" id="IPR015919">
    <property type="entry name" value="Cadherin-like_sf"/>
</dbReference>
<dbReference type="PRINTS" id="PR00205">
    <property type="entry name" value="CADHERIN"/>
</dbReference>
<evidence type="ECO:0000256" key="6">
    <source>
        <dbReference type="ARBA" id="ARBA00023136"/>
    </source>
</evidence>
<evidence type="ECO:0000256" key="2">
    <source>
        <dbReference type="ARBA" id="ARBA00022692"/>
    </source>
</evidence>
<evidence type="ECO:0000259" key="9">
    <source>
        <dbReference type="PROSITE" id="PS50268"/>
    </source>
</evidence>
<comment type="subcellular location">
    <subcellularLocation>
        <location evidence="1">Membrane</location>
        <topology evidence="1">Single-pass membrane protein</topology>
    </subcellularLocation>
</comment>
<evidence type="ECO:0000313" key="11">
    <source>
        <dbReference type="RefSeq" id="XP_060547134.1"/>
    </source>
</evidence>
<evidence type="ECO:0000256" key="5">
    <source>
        <dbReference type="ARBA" id="ARBA00022989"/>
    </source>
</evidence>
<sequence>MEVNIPENIPKSTTFHLESAEDEDLGENSIQNYSLSPNEHFQLQVHKQEDGSNNMYLTFKKALDMEKMPHLGLTLMAIDGGIPQKIGTMQININVLDINDNFPQFSKSEYKVKIKENIFEGTMVTKVEATDLDFGSNAQILYLFYQVPERINNLFLLNEKNGEITVWGQIDYEKEKTYSMNIKATDGGGLSGHCKVLIEVEDENDNSPEVSIISLISTLKEDSPPDTMVALFSVRDQDSGDNSKMVCSVQMNLPFVLKVTMNNFYQLVLQSPLDREMVTGYNITITAIDWESPRLTSTRLIKVQISDVNDNSPLFEKSKEEAGVHVTIDTPAAYTMSDKWLSSVFSPT</sequence>
<dbReference type="PROSITE" id="PS50268">
    <property type="entry name" value="CADHERIN_2"/>
    <property type="match status" value="3"/>
</dbReference>
<dbReference type="GeneID" id="132711669"/>
<dbReference type="CDD" id="cd11304">
    <property type="entry name" value="Cadherin_repeat"/>
    <property type="match status" value="3"/>
</dbReference>
<keyword evidence="2" id="KW-0812">Transmembrane</keyword>
<keyword evidence="7" id="KW-0325">Glycoprotein</keyword>
<evidence type="ECO:0000256" key="4">
    <source>
        <dbReference type="ARBA" id="ARBA00022837"/>
    </source>
</evidence>
<dbReference type="PANTHER" id="PTHR24028">
    <property type="entry name" value="CADHERIN-87A"/>
    <property type="match status" value="1"/>
</dbReference>
<dbReference type="Gene3D" id="2.60.40.60">
    <property type="entry name" value="Cadherins"/>
    <property type="match status" value="3"/>
</dbReference>
<reference evidence="11" key="1">
    <citation type="submission" date="2025-08" db="UniProtKB">
        <authorList>
            <consortium name="RefSeq"/>
        </authorList>
    </citation>
    <scope>IDENTIFICATION</scope>
    <source>
        <tissue evidence="11">Blood</tissue>
    </source>
</reference>
<evidence type="ECO:0000256" key="3">
    <source>
        <dbReference type="ARBA" id="ARBA00022737"/>
    </source>
</evidence>
<evidence type="ECO:0000313" key="10">
    <source>
        <dbReference type="Proteomes" id="UP001652622"/>
    </source>
</evidence>
<keyword evidence="4 8" id="KW-0106">Calcium</keyword>
<feature type="domain" description="Cadherin" evidence="9">
    <location>
        <begin position="211"/>
        <end position="315"/>
    </location>
</feature>
<dbReference type="SUPFAM" id="SSF49313">
    <property type="entry name" value="Cadherin-like"/>
    <property type="match status" value="3"/>
</dbReference>
<dbReference type="InterPro" id="IPR050174">
    <property type="entry name" value="Protocadherin/Cadherin-CA"/>
</dbReference>
<gene>
    <name evidence="11" type="primary">LOC132711669</name>
</gene>
<dbReference type="Pfam" id="PF00028">
    <property type="entry name" value="Cadherin"/>
    <property type="match status" value="3"/>
</dbReference>
<dbReference type="SMART" id="SM00112">
    <property type="entry name" value="CA"/>
    <property type="match status" value="3"/>
</dbReference>
<keyword evidence="10" id="KW-1185">Reference proteome</keyword>
<feature type="domain" description="Cadherin" evidence="9">
    <location>
        <begin position="2"/>
        <end position="105"/>
    </location>
</feature>
<organism evidence="10 11">
    <name type="scientific">Pantherophis guttatus</name>
    <name type="common">Corn snake</name>
    <name type="synonym">Elaphe guttata</name>
    <dbReference type="NCBI Taxonomy" id="94885"/>
    <lineage>
        <taxon>Eukaryota</taxon>
        <taxon>Metazoa</taxon>
        <taxon>Chordata</taxon>
        <taxon>Craniata</taxon>
        <taxon>Vertebrata</taxon>
        <taxon>Euteleostomi</taxon>
        <taxon>Lepidosauria</taxon>
        <taxon>Squamata</taxon>
        <taxon>Bifurcata</taxon>
        <taxon>Unidentata</taxon>
        <taxon>Episquamata</taxon>
        <taxon>Toxicofera</taxon>
        <taxon>Serpentes</taxon>
        <taxon>Colubroidea</taxon>
        <taxon>Colubridae</taxon>
        <taxon>Colubrinae</taxon>
        <taxon>Pantherophis</taxon>
    </lineage>
</organism>
<evidence type="ECO:0000256" key="7">
    <source>
        <dbReference type="ARBA" id="ARBA00023180"/>
    </source>
</evidence>
<feature type="domain" description="Cadherin" evidence="9">
    <location>
        <begin position="106"/>
        <end position="210"/>
    </location>
</feature>
<keyword evidence="6" id="KW-0472">Membrane</keyword>